<sequence length="100" mass="10862">MKAHIFNMVAVCVVSNMLVGVSYAAGNYTEEKIECKLPGCQVSCAYKEANWKSFGSVDVVTMIVYDSGAIKLLLDKGIDGRTTIVTGPQGYMCSVENQRN</sequence>
<feature type="signal peptide" evidence="1">
    <location>
        <begin position="1"/>
        <end position="24"/>
    </location>
</feature>
<protein>
    <recommendedName>
        <fullName evidence="4">Secreted protein</fullName>
    </recommendedName>
</protein>
<dbReference type="RefSeq" id="WP_198866144.1">
    <property type="nucleotide sequence ID" value="NZ_CP066310.1"/>
</dbReference>
<evidence type="ECO:0000313" key="3">
    <source>
        <dbReference type="Proteomes" id="UP000596192"/>
    </source>
</evidence>
<gene>
    <name evidence="2" type="ORF">GKQ51_12250</name>
</gene>
<proteinExistence type="predicted"/>
<accession>A0AAP9YAK1</accession>
<dbReference type="EMBL" id="CP066310">
    <property type="protein sequence ID" value="QQE87096.1"/>
    <property type="molecule type" value="Genomic_DNA"/>
</dbReference>
<evidence type="ECO:0008006" key="4">
    <source>
        <dbReference type="Google" id="ProtNLM"/>
    </source>
</evidence>
<organism evidence="2 3">
    <name type="scientific">Azotobacter chroococcum</name>
    <dbReference type="NCBI Taxonomy" id="353"/>
    <lineage>
        <taxon>Bacteria</taxon>
        <taxon>Pseudomonadati</taxon>
        <taxon>Pseudomonadota</taxon>
        <taxon>Gammaproteobacteria</taxon>
        <taxon>Pseudomonadales</taxon>
        <taxon>Pseudomonadaceae</taxon>
        <taxon>Azotobacter</taxon>
    </lineage>
</organism>
<evidence type="ECO:0000313" key="2">
    <source>
        <dbReference type="EMBL" id="QQE87096.1"/>
    </source>
</evidence>
<dbReference type="AlphaFoldDB" id="A0AAP9YAK1"/>
<feature type="chain" id="PRO_5042904323" description="Secreted protein" evidence="1">
    <location>
        <begin position="25"/>
        <end position="100"/>
    </location>
</feature>
<dbReference type="Proteomes" id="UP000596192">
    <property type="component" value="Chromosome"/>
</dbReference>
<reference evidence="2 3" key="1">
    <citation type="submission" date="2020-12" db="EMBL/GenBank/DDBJ databases">
        <title>Genomic Analysis and Response surface optimization of nitrogen-fixing conditions for A. chroococcum strain HR1, Isolation from rhizosphere soil.</title>
        <authorList>
            <person name="Li J."/>
            <person name="Yang H."/>
            <person name="Liu H."/>
            <person name="Wang C."/>
            <person name="Tian Y."/>
            <person name="Lu X.Y."/>
        </authorList>
    </citation>
    <scope>NUCLEOTIDE SEQUENCE [LARGE SCALE GENOMIC DNA]</scope>
    <source>
        <strain evidence="2 3">HR1</strain>
    </source>
</reference>
<name>A0AAP9YAK1_9GAMM</name>
<keyword evidence="1" id="KW-0732">Signal</keyword>
<evidence type="ECO:0000256" key="1">
    <source>
        <dbReference type="SAM" id="SignalP"/>
    </source>
</evidence>